<dbReference type="EMBL" id="MCGR01000018">
    <property type="protein sequence ID" value="ORY84189.1"/>
    <property type="molecule type" value="Genomic_DNA"/>
</dbReference>
<evidence type="ECO:0000256" key="1">
    <source>
        <dbReference type="SAM" id="MobiDB-lite"/>
    </source>
</evidence>
<organism evidence="2 3">
    <name type="scientific">Leucosporidium creatinivorum</name>
    <dbReference type="NCBI Taxonomy" id="106004"/>
    <lineage>
        <taxon>Eukaryota</taxon>
        <taxon>Fungi</taxon>
        <taxon>Dikarya</taxon>
        <taxon>Basidiomycota</taxon>
        <taxon>Pucciniomycotina</taxon>
        <taxon>Microbotryomycetes</taxon>
        <taxon>Leucosporidiales</taxon>
        <taxon>Leucosporidium</taxon>
    </lineage>
</organism>
<name>A0A1Y2FJS5_9BASI</name>
<dbReference type="Proteomes" id="UP000193467">
    <property type="component" value="Unassembled WGS sequence"/>
</dbReference>
<proteinExistence type="predicted"/>
<dbReference type="InParanoid" id="A0A1Y2FJS5"/>
<keyword evidence="3" id="KW-1185">Reference proteome</keyword>
<dbReference type="AlphaFoldDB" id="A0A1Y2FJS5"/>
<feature type="compositionally biased region" description="Low complexity" evidence="1">
    <location>
        <begin position="8"/>
        <end position="26"/>
    </location>
</feature>
<evidence type="ECO:0000313" key="2">
    <source>
        <dbReference type="EMBL" id="ORY84189.1"/>
    </source>
</evidence>
<feature type="region of interest" description="Disordered" evidence="1">
    <location>
        <begin position="1"/>
        <end position="26"/>
    </location>
</feature>
<evidence type="ECO:0000313" key="3">
    <source>
        <dbReference type="Proteomes" id="UP000193467"/>
    </source>
</evidence>
<gene>
    <name evidence="2" type="ORF">BCR35DRAFT_303281</name>
</gene>
<reference evidence="2 3" key="1">
    <citation type="submission" date="2016-07" db="EMBL/GenBank/DDBJ databases">
        <title>Pervasive Adenine N6-methylation of Active Genes in Fungi.</title>
        <authorList>
            <consortium name="DOE Joint Genome Institute"/>
            <person name="Mondo S.J."/>
            <person name="Dannebaum R.O."/>
            <person name="Kuo R.C."/>
            <person name="Labutti K."/>
            <person name="Haridas S."/>
            <person name="Kuo A."/>
            <person name="Salamov A."/>
            <person name="Ahrendt S.R."/>
            <person name="Lipzen A."/>
            <person name="Sullivan W."/>
            <person name="Andreopoulos W.B."/>
            <person name="Clum A."/>
            <person name="Lindquist E."/>
            <person name="Daum C."/>
            <person name="Ramamoorthy G.K."/>
            <person name="Gryganskyi A."/>
            <person name="Culley D."/>
            <person name="Magnuson J.K."/>
            <person name="James T.Y."/>
            <person name="O'Malley M.A."/>
            <person name="Stajich J.E."/>
            <person name="Spatafora J.W."/>
            <person name="Visel A."/>
            <person name="Grigoriev I.V."/>
        </authorList>
    </citation>
    <scope>NUCLEOTIDE SEQUENCE [LARGE SCALE GENOMIC DNA]</scope>
    <source>
        <strain evidence="2 3">62-1032</strain>
    </source>
</reference>
<protein>
    <submittedName>
        <fullName evidence="2">Uncharacterized protein</fullName>
    </submittedName>
</protein>
<comment type="caution">
    <text evidence="2">The sequence shown here is derived from an EMBL/GenBank/DDBJ whole genome shotgun (WGS) entry which is preliminary data.</text>
</comment>
<sequence>MARRNARRGATTTTARPQQPADAPAASLPAETLAQILDASLEGLDAWDRQQARMSLAQVCAGWYGAVDLGRELAVKDSNMAERRAKSLMKGGAERRERIRSLGIMIEKDGAGRGKRVASLVSACAQLER</sequence>
<accession>A0A1Y2FJS5</accession>